<organism evidence="2 3">
    <name type="scientific">Xylaria flabelliformis</name>
    <dbReference type="NCBI Taxonomy" id="2512241"/>
    <lineage>
        <taxon>Eukaryota</taxon>
        <taxon>Fungi</taxon>
        <taxon>Dikarya</taxon>
        <taxon>Ascomycota</taxon>
        <taxon>Pezizomycotina</taxon>
        <taxon>Sordariomycetes</taxon>
        <taxon>Xylariomycetidae</taxon>
        <taxon>Xylariales</taxon>
        <taxon>Xylariaceae</taxon>
        <taxon>Xylaria</taxon>
    </lineage>
</organism>
<feature type="coiled-coil region" evidence="1">
    <location>
        <begin position="27"/>
        <end position="145"/>
    </location>
</feature>
<evidence type="ECO:0000313" key="2">
    <source>
        <dbReference type="EMBL" id="TRX88352.1"/>
    </source>
</evidence>
<comment type="caution">
    <text evidence="2">The sequence shown here is derived from an EMBL/GenBank/DDBJ whole genome shotgun (WGS) entry which is preliminary data.</text>
</comment>
<name>A0A553HK75_9PEZI</name>
<proteinExistence type="predicted"/>
<protein>
    <submittedName>
        <fullName evidence="2">Uncharacterized protein</fullName>
    </submittedName>
</protein>
<evidence type="ECO:0000313" key="3">
    <source>
        <dbReference type="Proteomes" id="UP000319160"/>
    </source>
</evidence>
<sequence length="148" mass="17313">MDGLGDRSVEDGISNSSSLLANMLPGLNAIEGMTKELQAEKIKAEETAQEWEKKYRETEEKLEKLEKEYEKQASQNWALENTVQDQSREIQRLELALQNSIPLTDWEHPPPKMRTALELAQQDRIKDLEREMGRFRQEAERLEKEKRD</sequence>
<keyword evidence="3" id="KW-1185">Reference proteome</keyword>
<dbReference type="AlphaFoldDB" id="A0A553HK75"/>
<gene>
    <name evidence="2" type="ORF">FHL15_010728</name>
</gene>
<evidence type="ECO:0000256" key="1">
    <source>
        <dbReference type="SAM" id="Coils"/>
    </source>
</evidence>
<dbReference type="Proteomes" id="UP000319160">
    <property type="component" value="Unassembled WGS sequence"/>
</dbReference>
<dbReference type="OrthoDB" id="4760150at2759"/>
<accession>A0A553HK75</accession>
<reference evidence="3" key="1">
    <citation type="submission" date="2019-06" db="EMBL/GenBank/DDBJ databases">
        <title>Draft genome sequence of the griseofulvin-producing fungus Xylaria cubensis strain G536.</title>
        <authorList>
            <person name="Mead M.E."/>
            <person name="Raja H.A."/>
            <person name="Steenwyk J.L."/>
            <person name="Knowles S.L."/>
            <person name="Oberlies N.H."/>
            <person name="Rokas A."/>
        </authorList>
    </citation>
    <scope>NUCLEOTIDE SEQUENCE [LARGE SCALE GENOMIC DNA]</scope>
    <source>
        <strain evidence="3">G536</strain>
    </source>
</reference>
<keyword evidence="1" id="KW-0175">Coiled coil</keyword>
<dbReference type="EMBL" id="VFLP01000090">
    <property type="protein sequence ID" value="TRX88352.1"/>
    <property type="molecule type" value="Genomic_DNA"/>
</dbReference>